<proteinExistence type="predicted"/>
<feature type="region of interest" description="Disordered" evidence="3">
    <location>
        <begin position="517"/>
        <end position="556"/>
    </location>
</feature>
<feature type="region of interest" description="Disordered" evidence="3">
    <location>
        <begin position="729"/>
        <end position="758"/>
    </location>
</feature>
<name>A0A6L2LAY1_TANCI</name>
<dbReference type="PROSITE" id="PS50158">
    <property type="entry name" value="ZF_CCHC"/>
    <property type="match status" value="1"/>
</dbReference>
<keyword evidence="1" id="KW-0863">Zinc-finger</keyword>
<feature type="compositionally biased region" description="Polar residues" evidence="3">
    <location>
        <begin position="543"/>
        <end position="556"/>
    </location>
</feature>
<feature type="compositionally biased region" description="Basic and acidic residues" evidence="3">
    <location>
        <begin position="737"/>
        <end position="747"/>
    </location>
</feature>
<protein>
    <submittedName>
        <fullName evidence="5">Ribonuclease H-like domain-containing protein</fullName>
    </submittedName>
</protein>
<evidence type="ECO:0000259" key="4">
    <source>
        <dbReference type="PROSITE" id="PS50158"/>
    </source>
</evidence>
<gene>
    <name evidence="5" type="ORF">Tci_030889</name>
</gene>
<evidence type="ECO:0000256" key="2">
    <source>
        <dbReference type="SAM" id="Coils"/>
    </source>
</evidence>
<keyword evidence="1" id="KW-0479">Metal-binding</keyword>
<dbReference type="InterPro" id="IPR001878">
    <property type="entry name" value="Znf_CCHC"/>
</dbReference>
<evidence type="ECO:0000256" key="1">
    <source>
        <dbReference type="PROSITE-ProRule" id="PRU00047"/>
    </source>
</evidence>
<comment type="caution">
    <text evidence="5">The sequence shown here is derived from an EMBL/GenBank/DDBJ whole genome shotgun (WGS) entry which is preliminary data.</text>
</comment>
<feature type="domain" description="CCHC-type" evidence="4">
    <location>
        <begin position="574"/>
        <end position="587"/>
    </location>
</feature>
<feature type="compositionally biased region" description="Basic residues" evidence="3">
    <location>
        <begin position="517"/>
        <end position="529"/>
    </location>
</feature>
<organism evidence="5">
    <name type="scientific">Tanacetum cinerariifolium</name>
    <name type="common">Dalmatian daisy</name>
    <name type="synonym">Chrysanthemum cinerariifolium</name>
    <dbReference type="NCBI Taxonomy" id="118510"/>
    <lineage>
        <taxon>Eukaryota</taxon>
        <taxon>Viridiplantae</taxon>
        <taxon>Streptophyta</taxon>
        <taxon>Embryophyta</taxon>
        <taxon>Tracheophyta</taxon>
        <taxon>Spermatophyta</taxon>
        <taxon>Magnoliopsida</taxon>
        <taxon>eudicotyledons</taxon>
        <taxon>Gunneridae</taxon>
        <taxon>Pentapetalae</taxon>
        <taxon>asterids</taxon>
        <taxon>campanulids</taxon>
        <taxon>Asterales</taxon>
        <taxon>Asteraceae</taxon>
        <taxon>Asteroideae</taxon>
        <taxon>Anthemideae</taxon>
        <taxon>Anthemidinae</taxon>
        <taxon>Tanacetum</taxon>
    </lineage>
</organism>
<sequence length="935" mass="106124">MVAATKLSMINPSEFEIWKMKIEQYFLMTDYALWEVILNGDSPSLTRSVEGVETPYPPTTVEEKLVRKNELKARGTLLMALPNKHQLKFNSYKSAKSLMEAIKKRFGGNKESKIVQKTLLKQQYENFTGTSSEGLDQIYDRLQKLINLETLSMDDLYNNLKIYKAEVMGSSSTTQNTQNIAFMSSNNSDNTNKAVNIYHGVSGASFKTNASNLPNIDSLRDRLKVADDNVDYESQKIPTENKKKSRAFKHQDNRNRKAPRRTVPVEDTTSNSLVSQCDEIGYDWSDQAEDGPTNFTLMAYTSSSSSSTSNSDTEFNLGAYKAGLESVEARLKVYKKNETVFKDDIKILKLDVMLRDKAIIELRKKFEKSKKEIDDLKLTLEKFESSSKNLSRLLDSQQSDKSKTGLGYDSQEVDSQVLENQMNDKTSEGYHALPPPYTRNFMPPELDLVFANEQVVSEFVTSLPDIAKNKVKTSETKLKNVSAPIIEDWVSDSEDENEIKTESNQIKSSFAKVKFVKPTKHVKSPRKSVKKEENNRQTKYPRKNNQSPRGNHRNWNNLMTQRLGDNFEFKNKACYECGSFDHLIKDCDSYKKKKMVEKPVWSNARRVNHQNSQRLSYPHSKRIFVPKAVLTNSSLKTVNTARHPSTKAAVSVNTARPISTTYPRSTVNVKIVNEDIQIRALVDRKKIIITEASIRRDLQLQDDEDTACLPNAAIFEELTRMGKHKCRKKQSKVTKIPHIEPQTEEHIPTPSHDPLPTGEDKMQLSELMEICIKLFDNVLSLEQIKTNQAAEIKKLKKRVKKLEGKKKKKRTHGLKRLYKGRIDEIDADKDHSLINETAQDQGMMNDEDLFGVNDLDGDEVIVDVTTGENVEHDATVAKKDVSAAESVEGITAATTPQISKDDVTLDQTLIEIKTAKPKARGVIVQEPSEFRTTLM</sequence>
<keyword evidence="1" id="KW-0862">Zinc</keyword>
<dbReference type="GO" id="GO:0008270">
    <property type="term" value="F:zinc ion binding"/>
    <property type="evidence" value="ECO:0007669"/>
    <property type="project" value="UniProtKB-KW"/>
</dbReference>
<dbReference type="EMBL" id="BKCJ010004081">
    <property type="protein sequence ID" value="GEU58911.1"/>
    <property type="molecule type" value="Genomic_DNA"/>
</dbReference>
<dbReference type="GO" id="GO:0003676">
    <property type="term" value="F:nucleic acid binding"/>
    <property type="evidence" value="ECO:0007669"/>
    <property type="project" value="InterPro"/>
</dbReference>
<feature type="coiled-coil region" evidence="2">
    <location>
        <begin position="359"/>
        <end position="393"/>
    </location>
</feature>
<evidence type="ECO:0000313" key="5">
    <source>
        <dbReference type="EMBL" id="GEU58911.1"/>
    </source>
</evidence>
<feature type="coiled-coil region" evidence="2">
    <location>
        <begin position="778"/>
        <end position="812"/>
    </location>
</feature>
<accession>A0A6L2LAY1</accession>
<reference evidence="5" key="1">
    <citation type="journal article" date="2019" name="Sci. Rep.">
        <title>Draft genome of Tanacetum cinerariifolium, the natural source of mosquito coil.</title>
        <authorList>
            <person name="Yamashiro T."/>
            <person name="Shiraishi A."/>
            <person name="Satake H."/>
            <person name="Nakayama K."/>
        </authorList>
    </citation>
    <scope>NUCLEOTIDE SEQUENCE</scope>
</reference>
<dbReference type="AlphaFoldDB" id="A0A6L2LAY1"/>
<evidence type="ECO:0000256" key="3">
    <source>
        <dbReference type="SAM" id="MobiDB-lite"/>
    </source>
</evidence>
<feature type="region of interest" description="Disordered" evidence="3">
    <location>
        <begin position="230"/>
        <end position="269"/>
    </location>
</feature>
<keyword evidence="2" id="KW-0175">Coiled coil</keyword>